<evidence type="ECO:0000313" key="4">
    <source>
        <dbReference type="EMBL" id="PKY57751.1"/>
    </source>
</evidence>
<comment type="caution">
    <text evidence="4">The sequence shown here is derived from an EMBL/GenBank/DDBJ whole genome shotgun (WGS) entry which is preliminary data.</text>
</comment>
<dbReference type="VEuPathDB" id="FungiDB:FUN_012176"/>
<dbReference type="CDD" id="cd04369">
    <property type="entry name" value="Bromodomain"/>
    <property type="match status" value="1"/>
</dbReference>
<dbReference type="InterPro" id="IPR001487">
    <property type="entry name" value="Bromodomain"/>
</dbReference>
<evidence type="ECO:0000256" key="1">
    <source>
        <dbReference type="ARBA" id="ARBA00023117"/>
    </source>
</evidence>
<dbReference type="Proteomes" id="UP000234323">
    <property type="component" value="Unassembled WGS sequence"/>
</dbReference>
<evidence type="ECO:0000256" key="2">
    <source>
        <dbReference type="PROSITE-ProRule" id="PRU00035"/>
    </source>
</evidence>
<dbReference type="SMART" id="SM00297">
    <property type="entry name" value="BROMO"/>
    <property type="match status" value="1"/>
</dbReference>
<proteinExistence type="predicted"/>
<dbReference type="PROSITE" id="PS50014">
    <property type="entry name" value="BROMODOMAIN_2"/>
    <property type="match status" value="1"/>
</dbReference>
<sequence length="503" mass="57713">MTKVTAKNIIPRSVSGRRNNRKHILLRSGICYSRTKENKNVVVPNVIVSTEQPAVIPERVSQGVSGHSRGFRVRFASDGVFCLPFVSNQLKKKIISIKSILKTSSKYKQESYVRPVPGVPEPEPKQTIALRKYLESLCLNEQVLSREILLRLGTYMLDCFVSQGWCRPFIKPVQESARIYHLRIARPMDLLTVEHKLWAGEYDGAVSKFYDDLAQIIYNAFKFHEENSVIFKEADSMLTCFVNLTTKFSKPPHDINKLNFVLAQIENSVIFKEADSMLTCFVNLTTKFSKPPHDINKLNFVLAQIGAKLPHEEFGDVCKVVPNIKSKIYIVPLYSFLQVTRSGSNVAKLPYAAAERLDPMSSSLFDTFERESLPPVKFQPTETHCNFARLYITKGSKNIKKCRDERNAILVIVKDVSYEVSENRLRCNVIISKPFGELRDLDTFELSDARYWTRVALLDKKALDLKVGPKFFKEYLREPFKVSEYEQQRDNKNFLKSLLSKSR</sequence>
<dbReference type="Pfam" id="PF00439">
    <property type="entry name" value="Bromodomain"/>
    <property type="match status" value="1"/>
</dbReference>
<dbReference type="GO" id="GO:0006325">
    <property type="term" value="P:chromatin organization"/>
    <property type="evidence" value="ECO:0007669"/>
    <property type="project" value="UniProtKB-ARBA"/>
</dbReference>
<dbReference type="SUPFAM" id="SSF47370">
    <property type="entry name" value="Bromodomain"/>
    <property type="match status" value="1"/>
</dbReference>
<protein>
    <recommendedName>
        <fullName evidence="3">Bromo domain-containing protein</fullName>
    </recommendedName>
</protein>
<gene>
    <name evidence="4" type="ORF">RhiirA4_479067</name>
</gene>
<feature type="domain" description="Bromo" evidence="3">
    <location>
        <begin position="180"/>
        <end position="231"/>
    </location>
</feature>
<name>A0A2I1HFU7_9GLOM</name>
<evidence type="ECO:0000259" key="3">
    <source>
        <dbReference type="PROSITE" id="PS50014"/>
    </source>
</evidence>
<keyword evidence="1 2" id="KW-0103">Bromodomain</keyword>
<reference evidence="4 5" key="1">
    <citation type="submission" date="2015-10" db="EMBL/GenBank/DDBJ databases">
        <title>Genome analyses suggest a sexual origin of heterokaryosis in a supposedly ancient asexual fungus.</title>
        <authorList>
            <person name="Ropars J."/>
            <person name="Sedzielewska K."/>
            <person name="Noel J."/>
            <person name="Charron P."/>
            <person name="Farinelli L."/>
            <person name="Marton T."/>
            <person name="Kruger M."/>
            <person name="Pelin A."/>
            <person name="Brachmann A."/>
            <person name="Corradi N."/>
        </authorList>
    </citation>
    <scope>NUCLEOTIDE SEQUENCE [LARGE SCALE GENOMIC DNA]</scope>
    <source>
        <strain evidence="4 5">A4</strain>
    </source>
</reference>
<dbReference type="EMBL" id="LLXI01002683">
    <property type="protein sequence ID" value="PKY57751.1"/>
    <property type="molecule type" value="Genomic_DNA"/>
</dbReference>
<dbReference type="AlphaFoldDB" id="A0A2I1HFU7"/>
<dbReference type="VEuPathDB" id="FungiDB:RhiirA1_500768"/>
<evidence type="ECO:0000313" key="5">
    <source>
        <dbReference type="Proteomes" id="UP000234323"/>
    </source>
</evidence>
<dbReference type="Gene3D" id="1.20.920.10">
    <property type="entry name" value="Bromodomain-like"/>
    <property type="match status" value="1"/>
</dbReference>
<dbReference type="InterPro" id="IPR036427">
    <property type="entry name" value="Bromodomain-like_sf"/>
</dbReference>
<keyword evidence="5" id="KW-1185">Reference proteome</keyword>
<accession>A0A2I1HFU7</accession>
<dbReference type="VEuPathDB" id="FungiDB:RhiirFUN_016281"/>
<organism evidence="4 5">
    <name type="scientific">Rhizophagus irregularis</name>
    <dbReference type="NCBI Taxonomy" id="588596"/>
    <lineage>
        <taxon>Eukaryota</taxon>
        <taxon>Fungi</taxon>
        <taxon>Fungi incertae sedis</taxon>
        <taxon>Mucoromycota</taxon>
        <taxon>Glomeromycotina</taxon>
        <taxon>Glomeromycetes</taxon>
        <taxon>Glomerales</taxon>
        <taxon>Glomeraceae</taxon>
        <taxon>Rhizophagus</taxon>
    </lineage>
</organism>